<name>A0A8J3M8M0_9RHOB</name>
<feature type="transmembrane region" description="Helical" evidence="6">
    <location>
        <begin position="43"/>
        <end position="62"/>
    </location>
</feature>
<keyword evidence="9" id="KW-1185">Reference proteome</keyword>
<dbReference type="RefSeq" id="WP_189681449.1">
    <property type="nucleotide sequence ID" value="NZ_BNCJ01000012.1"/>
</dbReference>
<reference evidence="8" key="2">
    <citation type="submission" date="2020-09" db="EMBL/GenBank/DDBJ databases">
        <authorList>
            <person name="Sun Q."/>
            <person name="Kim S."/>
        </authorList>
    </citation>
    <scope>NUCLEOTIDE SEQUENCE</scope>
    <source>
        <strain evidence="8">KCTC 42650</strain>
    </source>
</reference>
<protein>
    <submittedName>
        <fullName evidence="8">Membrane protein</fullName>
    </submittedName>
</protein>
<accession>A0A8J3M8M0</accession>
<feature type="transmembrane region" description="Helical" evidence="6">
    <location>
        <begin position="148"/>
        <end position="167"/>
    </location>
</feature>
<dbReference type="Pfam" id="PF00892">
    <property type="entry name" value="EamA"/>
    <property type="match status" value="1"/>
</dbReference>
<feature type="transmembrane region" description="Helical" evidence="6">
    <location>
        <begin position="223"/>
        <end position="243"/>
    </location>
</feature>
<feature type="transmembrane region" description="Helical" evidence="6">
    <location>
        <begin position="125"/>
        <end position="142"/>
    </location>
</feature>
<keyword evidence="4 6" id="KW-1133">Transmembrane helix</keyword>
<feature type="domain" description="EamA" evidence="7">
    <location>
        <begin position="13"/>
        <end position="141"/>
    </location>
</feature>
<sequence length="302" mass="32156">MNTEAKSHTLQAAALMVAAMLTIGIIDNYVIHLAEEIGLWQFHFIRGLMTVPLVVLLSLIGFGTLRPVRLGRVVLRSLLSAVAMICYFGALGLLPISQVLAGLYTSPIFIVVITALFLKVRIGPWRVLAVAVGFTGTLFVLQPDPANFDLRILMPVLAGLFYALAAIATRSLCAGESTVVLLGGAMLALGLVGAGGLIWLALFPVEAPPGPEGFLLRGWVWPMWHAAPWVVLQAVGSVIAVFMITRAYQLGEPSLVGVFEYSVMIFGPLYALVVFGQGVGPWQGVGIGLIVLAGGIIAVRNR</sequence>
<proteinExistence type="inferred from homology"/>
<dbReference type="AlphaFoldDB" id="A0A8J3M8M0"/>
<feature type="transmembrane region" description="Helical" evidence="6">
    <location>
        <begin position="12"/>
        <end position="31"/>
    </location>
</feature>
<gene>
    <name evidence="8" type="ORF">GCM10017056_35470</name>
</gene>
<dbReference type="InterPro" id="IPR000620">
    <property type="entry name" value="EamA_dom"/>
</dbReference>
<evidence type="ECO:0000313" key="8">
    <source>
        <dbReference type="EMBL" id="GHF60967.1"/>
    </source>
</evidence>
<keyword evidence="5 6" id="KW-0472">Membrane</keyword>
<feature type="transmembrane region" description="Helical" evidence="6">
    <location>
        <begin position="281"/>
        <end position="299"/>
    </location>
</feature>
<evidence type="ECO:0000256" key="5">
    <source>
        <dbReference type="ARBA" id="ARBA00023136"/>
    </source>
</evidence>
<dbReference type="InterPro" id="IPR037185">
    <property type="entry name" value="EmrE-like"/>
</dbReference>
<comment type="caution">
    <text evidence="8">The sequence shown here is derived from an EMBL/GenBank/DDBJ whole genome shotgun (WGS) entry which is preliminary data.</text>
</comment>
<comment type="subcellular location">
    <subcellularLocation>
        <location evidence="1">Membrane</location>
        <topology evidence="1">Multi-pass membrane protein</topology>
    </subcellularLocation>
</comment>
<dbReference type="EMBL" id="BNCJ01000012">
    <property type="protein sequence ID" value="GHF60967.1"/>
    <property type="molecule type" value="Genomic_DNA"/>
</dbReference>
<feature type="transmembrane region" description="Helical" evidence="6">
    <location>
        <begin position="255"/>
        <end position="275"/>
    </location>
</feature>
<evidence type="ECO:0000256" key="3">
    <source>
        <dbReference type="ARBA" id="ARBA00022692"/>
    </source>
</evidence>
<evidence type="ECO:0000256" key="6">
    <source>
        <dbReference type="SAM" id="Phobius"/>
    </source>
</evidence>
<dbReference type="PANTHER" id="PTHR22911">
    <property type="entry name" value="ACYL-MALONYL CONDENSING ENZYME-RELATED"/>
    <property type="match status" value="1"/>
</dbReference>
<feature type="transmembrane region" description="Helical" evidence="6">
    <location>
        <begin position="99"/>
        <end position="118"/>
    </location>
</feature>
<dbReference type="Proteomes" id="UP000626220">
    <property type="component" value="Unassembled WGS sequence"/>
</dbReference>
<reference evidence="8" key="1">
    <citation type="journal article" date="2014" name="Int. J. Syst. Evol. Microbiol.">
        <title>Complete genome sequence of Corynebacterium casei LMG S-19264T (=DSM 44701T), isolated from a smear-ripened cheese.</title>
        <authorList>
            <consortium name="US DOE Joint Genome Institute (JGI-PGF)"/>
            <person name="Walter F."/>
            <person name="Albersmeier A."/>
            <person name="Kalinowski J."/>
            <person name="Ruckert C."/>
        </authorList>
    </citation>
    <scope>NUCLEOTIDE SEQUENCE</scope>
    <source>
        <strain evidence="8">KCTC 42650</strain>
    </source>
</reference>
<evidence type="ECO:0000256" key="4">
    <source>
        <dbReference type="ARBA" id="ARBA00022989"/>
    </source>
</evidence>
<feature type="transmembrane region" description="Helical" evidence="6">
    <location>
        <begin position="179"/>
        <end position="203"/>
    </location>
</feature>
<evidence type="ECO:0000256" key="2">
    <source>
        <dbReference type="ARBA" id="ARBA00009853"/>
    </source>
</evidence>
<dbReference type="SUPFAM" id="SSF103481">
    <property type="entry name" value="Multidrug resistance efflux transporter EmrE"/>
    <property type="match status" value="2"/>
</dbReference>
<evidence type="ECO:0000313" key="9">
    <source>
        <dbReference type="Proteomes" id="UP000626220"/>
    </source>
</evidence>
<organism evidence="8 9">
    <name type="scientific">Seohaeicola zhoushanensis</name>
    <dbReference type="NCBI Taxonomy" id="1569283"/>
    <lineage>
        <taxon>Bacteria</taxon>
        <taxon>Pseudomonadati</taxon>
        <taxon>Pseudomonadota</taxon>
        <taxon>Alphaproteobacteria</taxon>
        <taxon>Rhodobacterales</taxon>
        <taxon>Roseobacteraceae</taxon>
        <taxon>Seohaeicola</taxon>
    </lineage>
</organism>
<evidence type="ECO:0000256" key="1">
    <source>
        <dbReference type="ARBA" id="ARBA00004141"/>
    </source>
</evidence>
<feature type="transmembrane region" description="Helical" evidence="6">
    <location>
        <begin position="74"/>
        <end position="93"/>
    </location>
</feature>
<dbReference type="GO" id="GO:0016020">
    <property type="term" value="C:membrane"/>
    <property type="evidence" value="ECO:0007669"/>
    <property type="project" value="UniProtKB-SubCell"/>
</dbReference>
<comment type="similarity">
    <text evidence="2">Belongs to the drug/metabolite transporter (DMT) superfamily. 10 TMS drug/metabolite exporter (DME) (TC 2.A.7.3) family.</text>
</comment>
<keyword evidence="3 6" id="KW-0812">Transmembrane</keyword>
<evidence type="ECO:0000259" key="7">
    <source>
        <dbReference type="Pfam" id="PF00892"/>
    </source>
</evidence>
<dbReference type="PANTHER" id="PTHR22911:SF6">
    <property type="entry name" value="SOLUTE CARRIER FAMILY 35 MEMBER G1"/>
    <property type="match status" value="1"/>
</dbReference>